<reference evidence="2 3" key="1">
    <citation type="submission" date="2011-07" db="EMBL/GenBank/DDBJ databases">
        <authorList>
            <person name="Coyne R."/>
            <person name="Brami D."/>
            <person name="Johnson J."/>
            <person name="Hostetler J."/>
            <person name="Hannick L."/>
            <person name="Clark T."/>
            <person name="Cassidy-Hanley D."/>
            <person name="Inman J."/>
        </authorList>
    </citation>
    <scope>NUCLEOTIDE SEQUENCE [LARGE SCALE GENOMIC DNA]</scope>
    <source>
        <strain evidence="2 3">G5</strain>
    </source>
</reference>
<evidence type="ECO:0000313" key="3">
    <source>
        <dbReference type="Proteomes" id="UP000008983"/>
    </source>
</evidence>
<accession>G0QJ30</accession>
<protein>
    <recommendedName>
        <fullName evidence="4">Transmembrane protein</fullName>
    </recommendedName>
</protein>
<evidence type="ECO:0000256" key="1">
    <source>
        <dbReference type="SAM" id="Phobius"/>
    </source>
</evidence>
<keyword evidence="1" id="KW-0472">Membrane</keyword>
<dbReference type="EMBL" id="GL983048">
    <property type="protein sequence ID" value="EGR34753.1"/>
    <property type="molecule type" value="Genomic_DNA"/>
</dbReference>
<organism evidence="2 3">
    <name type="scientific">Ichthyophthirius multifiliis</name>
    <name type="common">White spot disease agent</name>
    <name type="synonym">Ich</name>
    <dbReference type="NCBI Taxonomy" id="5932"/>
    <lineage>
        <taxon>Eukaryota</taxon>
        <taxon>Sar</taxon>
        <taxon>Alveolata</taxon>
        <taxon>Ciliophora</taxon>
        <taxon>Intramacronucleata</taxon>
        <taxon>Oligohymenophorea</taxon>
        <taxon>Hymenostomatida</taxon>
        <taxon>Ophryoglenina</taxon>
        <taxon>Ichthyophthirius</taxon>
    </lineage>
</organism>
<feature type="transmembrane region" description="Helical" evidence="1">
    <location>
        <begin position="281"/>
        <end position="302"/>
    </location>
</feature>
<dbReference type="RefSeq" id="XP_004040057.1">
    <property type="nucleotide sequence ID" value="XM_004040009.1"/>
</dbReference>
<feature type="transmembrane region" description="Helical" evidence="1">
    <location>
        <begin position="336"/>
        <end position="358"/>
    </location>
</feature>
<feature type="transmembrane region" description="Helical" evidence="1">
    <location>
        <begin position="162"/>
        <end position="179"/>
    </location>
</feature>
<dbReference type="OMA" id="YEDVHRH"/>
<gene>
    <name evidence="2" type="ORF">IMG5_002270</name>
</gene>
<keyword evidence="1" id="KW-0812">Transmembrane</keyword>
<dbReference type="Proteomes" id="UP000008983">
    <property type="component" value="Unassembled WGS sequence"/>
</dbReference>
<dbReference type="InParanoid" id="G0QJ30"/>
<feature type="transmembrane region" description="Helical" evidence="1">
    <location>
        <begin position="185"/>
        <end position="203"/>
    </location>
</feature>
<feature type="transmembrane region" description="Helical" evidence="1">
    <location>
        <begin position="251"/>
        <end position="269"/>
    </location>
</feature>
<evidence type="ECO:0008006" key="4">
    <source>
        <dbReference type="Google" id="ProtNLM"/>
    </source>
</evidence>
<sequence length="380" mass="47132">ILLFLKLKKIILKKSLFNLNYLKFNFINLHISIIFQFLQFFNYFLIFQQISFFIMLNKLNQLFKVLYFFIQILIFLINFFIVYIQSILFFYIYSFLVFFFNQTKFIFPLIFPVNLFSLNLQTQIIFFLNFCNFIFQQLLLMQTLGHSEVIHYIKDFFSFQKISFFIFLYIVFFDSYLFLQSFYLFQQLIISTLINVCLSFFQIKQFLILLFDNGIIIFYFFLGYLYLFLYYLGIILYFWKFLFFFQNTIRFTFLDFQINLIVQIFHLLSQILTLFQQYFNIIIVICIIIYCIFISFYFYFLFYGNSFFFIIPKLSTGETMFRFQQNYDVFFYDFDILISLFSILLPFILNQLLLLYYVDFLFQYTYIKRNVFYRLERIIN</sequence>
<evidence type="ECO:0000313" key="2">
    <source>
        <dbReference type="EMBL" id="EGR34753.1"/>
    </source>
</evidence>
<dbReference type="GeneID" id="14910974"/>
<feature type="non-terminal residue" evidence="2">
    <location>
        <position position="1"/>
    </location>
</feature>
<keyword evidence="1" id="KW-1133">Transmembrane helix</keyword>
<dbReference type="AlphaFoldDB" id="G0QJ30"/>
<feature type="transmembrane region" description="Helical" evidence="1">
    <location>
        <begin position="65"/>
        <end position="83"/>
    </location>
</feature>
<name>G0QJ30_ICHMU</name>
<feature type="transmembrane region" description="Helical" evidence="1">
    <location>
        <begin position="21"/>
        <end position="45"/>
    </location>
</feature>
<keyword evidence="3" id="KW-1185">Reference proteome</keyword>
<proteinExistence type="predicted"/>
<feature type="transmembrane region" description="Helical" evidence="1">
    <location>
        <begin position="215"/>
        <end position="239"/>
    </location>
</feature>